<gene>
    <name evidence="1" type="ORF">N4264_04460</name>
</gene>
<sequence>MAVSAKGEGLMGPAGGASAAATAWRTRWFWRWQAWRAHRQAHHEQGGNPQFDSYSTLDQQGYADPLIALARQLDGTTPGLVAESALAMQLRLIRELGRSGCAVVLPNKDGSLGGYSWGRTSPVAEAMSVYRHVATLAHLRSEDWQAAEQRAVAVCRDELVLALHGIGLIHAFRKGFAPLKQLLKPQFDMALRQSVRRVVWWTPRSGPLAALSTAFGAHRLHETDAAVFFALTDIRPLAQVFAHTPASDIAQLIGRVAALRTAPTVVTEVNGRRSSNVPA</sequence>
<keyword evidence="2" id="KW-1185">Reference proteome</keyword>
<dbReference type="EMBL" id="CP104694">
    <property type="protein sequence ID" value="UXI68915.1"/>
    <property type="molecule type" value="Genomic_DNA"/>
</dbReference>
<evidence type="ECO:0000313" key="1">
    <source>
        <dbReference type="EMBL" id="UXI68915.1"/>
    </source>
</evidence>
<proteinExistence type="predicted"/>
<organism evidence="1 2">
    <name type="scientific">Tahibacter amnicola</name>
    <dbReference type="NCBI Taxonomy" id="2976241"/>
    <lineage>
        <taxon>Bacteria</taxon>
        <taxon>Pseudomonadati</taxon>
        <taxon>Pseudomonadota</taxon>
        <taxon>Gammaproteobacteria</taxon>
        <taxon>Lysobacterales</taxon>
        <taxon>Rhodanobacteraceae</taxon>
        <taxon>Tahibacter</taxon>
    </lineage>
</organism>
<dbReference type="RefSeq" id="WP_261695874.1">
    <property type="nucleotide sequence ID" value="NZ_CP104694.1"/>
</dbReference>
<name>A0ABY6BIJ5_9GAMM</name>
<accession>A0ABY6BIJ5</accession>
<protein>
    <submittedName>
        <fullName evidence="1">Uncharacterized protein</fullName>
    </submittedName>
</protein>
<reference evidence="1" key="1">
    <citation type="submission" date="2022-09" db="EMBL/GenBank/DDBJ databases">
        <title>Tahibacter sp. nov., isolated from a fresh water.</title>
        <authorList>
            <person name="Baek J.H."/>
            <person name="Lee J.K."/>
            <person name="Kim J.M."/>
            <person name="Jeon C.O."/>
        </authorList>
    </citation>
    <scope>NUCLEOTIDE SEQUENCE</scope>
    <source>
        <strain evidence="1">W38</strain>
    </source>
</reference>
<dbReference type="Proteomes" id="UP001064632">
    <property type="component" value="Chromosome"/>
</dbReference>
<evidence type="ECO:0000313" key="2">
    <source>
        <dbReference type="Proteomes" id="UP001064632"/>
    </source>
</evidence>